<keyword evidence="3 4" id="KW-0687">Ribonucleoprotein</keyword>
<evidence type="ECO:0000256" key="4">
    <source>
        <dbReference type="HAMAP-Rule" id="MF_01368"/>
    </source>
</evidence>
<dbReference type="InterPro" id="IPR000456">
    <property type="entry name" value="Ribosomal_bL17"/>
</dbReference>
<evidence type="ECO:0000256" key="3">
    <source>
        <dbReference type="ARBA" id="ARBA00023274"/>
    </source>
</evidence>
<dbReference type="GO" id="GO:0003735">
    <property type="term" value="F:structural constituent of ribosome"/>
    <property type="evidence" value="ECO:0007669"/>
    <property type="project" value="InterPro"/>
</dbReference>
<sequence length="177" mass="19508">MRHGKKFNHLGRKAAHRKAMLSNMATSLILHKRISTTLAKAKELKKYVEPLVSRAKEDTTHNRRIAFSYLKSKDAIIALFGEISSKVGTRPGGYTRIIKTGFRLGDNAEMCIIELVDFNELMLKDAKPAKKTTRRSRRGSGKSAAEAPATPAVEAKSEEPKAPEASADATEGETEEK</sequence>
<evidence type="ECO:0000256" key="1">
    <source>
        <dbReference type="ARBA" id="ARBA00008777"/>
    </source>
</evidence>
<evidence type="ECO:0000313" key="7">
    <source>
        <dbReference type="EMBL" id="SIO24884.1"/>
    </source>
</evidence>
<dbReference type="SUPFAM" id="SSF64263">
    <property type="entry name" value="Prokaryotic ribosomal protein L17"/>
    <property type="match status" value="1"/>
</dbReference>
<dbReference type="Proteomes" id="UP000185221">
    <property type="component" value="Unassembled WGS sequence"/>
</dbReference>
<dbReference type="AlphaFoldDB" id="A0A1N6HYI7"/>
<organism evidence="7 8">
    <name type="scientific">Algoriphagus halophilus</name>
    <dbReference type="NCBI Taxonomy" id="226505"/>
    <lineage>
        <taxon>Bacteria</taxon>
        <taxon>Pseudomonadati</taxon>
        <taxon>Bacteroidota</taxon>
        <taxon>Cytophagia</taxon>
        <taxon>Cytophagales</taxon>
        <taxon>Cyclobacteriaceae</taxon>
        <taxon>Algoriphagus</taxon>
    </lineage>
</organism>
<dbReference type="FunFam" id="3.90.1030.10:FF:000001">
    <property type="entry name" value="50S ribosomal protein L17"/>
    <property type="match status" value="1"/>
</dbReference>
<dbReference type="GO" id="GO:0006412">
    <property type="term" value="P:translation"/>
    <property type="evidence" value="ECO:0007669"/>
    <property type="project" value="UniProtKB-UniRule"/>
</dbReference>
<dbReference type="NCBIfam" id="TIGR00059">
    <property type="entry name" value="L17"/>
    <property type="match status" value="1"/>
</dbReference>
<comment type="similarity">
    <text evidence="1 4 5">Belongs to the bacterial ribosomal protein bL17 family.</text>
</comment>
<gene>
    <name evidence="4" type="primary">rplQ</name>
    <name evidence="7" type="ORF">SAMN05444394_4142</name>
</gene>
<dbReference type="PANTHER" id="PTHR14413">
    <property type="entry name" value="RIBOSOMAL PROTEIN L17"/>
    <property type="match status" value="1"/>
</dbReference>
<dbReference type="InterPro" id="IPR036373">
    <property type="entry name" value="Ribosomal_bL17_sf"/>
</dbReference>
<dbReference type="Pfam" id="PF01196">
    <property type="entry name" value="Ribosomal_L17"/>
    <property type="match status" value="1"/>
</dbReference>
<dbReference type="HAMAP" id="MF_01368">
    <property type="entry name" value="Ribosomal_bL17"/>
    <property type="match status" value="1"/>
</dbReference>
<dbReference type="RefSeq" id="WP_074226898.1">
    <property type="nucleotide sequence ID" value="NZ_FSRC01000004.1"/>
</dbReference>
<dbReference type="GO" id="GO:0022625">
    <property type="term" value="C:cytosolic large ribosomal subunit"/>
    <property type="evidence" value="ECO:0007669"/>
    <property type="project" value="TreeGrafter"/>
</dbReference>
<proteinExistence type="inferred from homology"/>
<evidence type="ECO:0000313" key="8">
    <source>
        <dbReference type="Proteomes" id="UP000185221"/>
    </source>
</evidence>
<evidence type="ECO:0000256" key="6">
    <source>
        <dbReference type="SAM" id="MobiDB-lite"/>
    </source>
</evidence>
<evidence type="ECO:0000256" key="5">
    <source>
        <dbReference type="RuleBase" id="RU000660"/>
    </source>
</evidence>
<feature type="compositionally biased region" description="Basic residues" evidence="6">
    <location>
        <begin position="129"/>
        <end position="140"/>
    </location>
</feature>
<evidence type="ECO:0000256" key="2">
    <source>
        <dbReference type="ARBA" id="ARBA00022980"/>
    </source>
</evidence>
<accession>A0A1N6HYI7</accession>
<name>A0A1N6HYI7_9BACT</name>
<protein>
    <recommendedName>
        <fullName evidence="4">Large ribosomal subunit protein bL17</fullName>
    </recommendedName>
</protein>
<keyword evidence="8" id="KW-1185">Reference proteome</keyword>
<feature type="compositionally biased region" description="Low complexity" evidence="6">
    <location>
        <begin position="141"/>
        <end position="154"/>
    </location>
</feature>
<comment type="subunit">
    <text evidence="4">Part of the 50S ribosomal subunit. Contacts protein L32.</text>
</comment>
<dbReference type="STRING" id="226505.SAMN05444394_4142"/>
<dbReference type="PANTHER" id="PTHR14413:SF16">
    <property type="entry name" value="LARGE RIBOSOMAL SUBUNIT PROTEIN BL17M"/>
    <property type="match status" value="1"/>
</dbReference>
<keyword evidence="2 4" id="KW-0689">Ribosomal protein</keyword>
<reference evidence="8" key="1">
    <citation type="submission" date="2016-11" db="EMBL/GenBank/DDBJ databases">
        <authorList>
            <person name="Varghese N."/>
            <person name="Submissions S."/>
        </authorList>
    </citation>
    <scope>NUCLEOTIDE SEQUENCE [LARGE SCALE GENOMIC DNA]</scope>
    <source>
        <strain evidence="8">DSM 15292</strain>
    </source>
</reference>
<feature type="region of interest" description="Disordered" evidence="6">
    <location>
        <begin position="128"/>
        <end position="177"/>
    </location>
</feature>
<dbReference type="OrthoDB" id="9809073at2"/>
<dbReference type="EMBL" id="FSRC01000004">
    <property type="protein sequence ID" value="SIO24884.1"/>
    <property type="molecule type" value="Genomic_DNA"/>
</dbReference>
<dbReference type="Gene3D" id="3.90.1030.10">
    <property type="entry name" value="Ribosomal protein L17"/>
    <property type="match status" value="1"/>
</dbReference>